<dbReference type="PIRSF" id="PIRSF001500">
    <property type="entry name" value="Chor_mut_pdt_Ppr"/>
    <property type="match status" value="1"/>
</dbReference>
<dbReference type="InterPro" id="IPR002912">
    <property type="entry name" value="ACT_dom"/>
</dbReference>
<keyword evidence="5 10" id="KW-0057">Aromatic amino acid biosynthesis</keyword>
<dbReference type="STRING" id="292564.Cyagr_1869"/>
<evidence type="ECO:0000256" key="6">
    <source>
        <dbReference type="ARBA" id="ARBA00023222"/>
    </source>
</evidence>
<feature type="site" description="Essential for prephenate dehydratase activity" evidence="9">
    <location>
        <position position="174"/>
    </location>
</feature>
<dbReference type="eggNOG" id="COG0077">
    <property type="taxonomic scope" value="Bacteria"/>
</dbReference>
<accession>K9P8G0</accession>
<feature type="domain" description="ACT" evidence="12">
    <location>
        <begin position="193"/>
        <end position="270"/>
    </location>
</feature>
<evidence type="ECO:0000256" key="3">
    <source>
        <dbReference type="ARBA" id="ARBA00021872"/>
    </source>
</evidence>
<feature type="domain" description="Prephenate dehydratase" evidence="11">
    <location>
        <begin position="2"/>
        <end position="181"/>
    </location>
</feature>
<evidence type="ECO:0000256" key="5">
    <source>
        <dbReference type="ARBA" id="ARBA00023141"/>
    </source>
</evidence>
<evidence type="ECO:0000259" key="12">
    <source>
        <dbReference type="PROSITE" id="PS51671"/>
    </source>
</evidence>
<evidence type="ECO:0000313" key="13">
    <source>
        <dbReference type="EMBL" id="AFY29006.1"/>
    </source>
</evidence>
<keyword evidence="4 10" id="KW-0028">Amino-acid biosynthesis</keyword>
<evidence type="ECO:0000256" key="9">
    <source>
        <dbReference type="PIRSR" id="PIRSR001500-2"/>
    </source>
</evidence>
<evidence type="ECO:0000313" key="14">
    <source>
        <dbReference type="Proteomes" id="UP000010388"/>
    </source>
</evidence>
<keyword evidence="6 10" id="KW-0584">Phenylalanine biosynthesis</keyword>
<evidence type="ECO:0000256" key="10">
    <source>
        <dbReference type="RuleBase" id="RU361254"/>
    </source>
</evidence>
<dbReference type="CDD" id="cd13630">
    <property type="entry name" value="PBP2_PDT_1"/>
    <property type="match status" value="1"/>
</dbReference>
<dbReference type="GO" id="GO:0009094">
    <property type="term" value="P:L-phenylalanine biosynthetic process"/>
    <property type="evidence" value="ECO:0007669"/>
    <property type="project" value="UniProtKB-UniPathway"/>
</dbReference>
<dbReference type="InterPro" id="IPR018528">
    <property type="entry name" value="Preph_deHydtase_CS"/>
</dbReference>
<protein>
    <recommendedName>
        <fullName evidence="3 10">Prephenate dehydratase</fullName>
        <shortName evidence="10">PDT</shortName>
        <ecNumber evidence="2 10">4.2.1.51</ecNumber>
    </recommendedName>
</protein>
<dbReference type="PANTHER" id="PTHR21022">
    <property type="entry name" value="PREPHENATE DEHYDRATASE P PROTEIN"/>
    <property type="match status" value="1"/>
</dbReference>
<dbReference type="PROSITE" id="PS00858">
    <property type="entry name" value="PREPHENATE_DEHYDR_2"/>
    <property type="match status" value="1"/>
</dbReference>
<dbReference type="NCBIfam" id="NF008865">
    <property type="entry name" value="PRK11898.1"/>
    <property type="match status" value="1"/>
</dbReference>
<keyword evidence="7 10" id="KW-0456">Lyase</keyword>
<evidence type="ECO:0000256" key="4">
    <source>
        <dbReference type="ARBA" id="ARBA00022605"/>
    </source>
</evidence>
<comment type="catalytic activity">
    <reaction evidence="8 10">
        <text>prephenate + H(+) = 3-phenylpyruvate + CO2 + H2O</text>
        <dbReference type="Rhea" id="RHEA:21648"/>
        <dbReference type="ChEBI" id="CHEBI:15377"/>
        <dbReference type="ChEBI" id="CHEBI:15378"/>
        <dbReference type="ChEBI" id="CHEBI:16526"/>
        <dbReference type="ChEBI" id="CHEBI:18005"/>
        <dbReference type="ChEBI" id="CHEBI:29934"/>
        <dbReference type="EC" id="4.2.1.51"/>
    </reaction>
</comment>
<dbReference type="PROSITE" id="PS51171">
    <property type="entry name" value="PREPHENATE_DEHYDR_3"/>
    <property type="match status" value="1"/>
</dbReference>
<dbReference type="Pfam" id="PF00800">
    <property type="entry name" value="PDT"/>
    <property type="match status" value="1"/>
</dbReference>
<dbReference type="SUPFAM" id="SSF55021">
    <property type="entry name" value="ACT-like"/>
    <property type="match status" value="1"/>
</dbReference>
<dbReference type="EMBL" id="CP003495">
    <property type="protein sequence ID" value="AFY29006.1"/>
    <property type="molecule type" value="Genomic_DNA"/>
</dbReference>
<dbReference type="GO" id="GO:0004664">
    <property type="term" value="F:prephenate dehydratase activity"/>
    <property type="evidence" value="ECO:0007669"/>
    <property type="project" value="UniProtKB-UniRule"/>
</dbReference>
<evidence type="ECO:0000259" key="11">
    <source>
        <dbReference type="PROSITE" id="PS51171"/>
    </source>
</evidence>
<proteinExistence type="predicted"/>
<dbReference type="OrthoDB" id="9802281at2"/>
<dbReference type="PANTHER" id="PTHR21022:SF19">
    <property type="entry name" value="PREPHENATE DEHYDRATASE-RELATED"/>
    <property type="match status" value="1"/>
</dbReference>
<dbReference type="PATRIC" id="fig|292564.3.peg.1778"/>
<evidence type="ECO:0000256" key="1">
    <source>
        <dbReference type="ARBA" id="ARBA00004741"/>
    </source>
</evidence>
<dbReference type="Gene3D" id="3.40.190.10">
    <property type="entry name" value="Periplasmic binding protein-like II"/>
    <property type="match status" value="2"/>
</dbReference>
<evidence type="ECO:0000256" key="7">
    <source>
        <dbReference type="ARBA" id="ARBA00023239"/>
    </source>
</evidence>
<organism evidence="13 14">
    <name type="scientific">Cyanobium gracile (strain ATCC 27147 / PCC 6307)</name>
    <dbReference type="NCBI Taxonomy" id="292564"/>
    <lineage>
        <taxon>Bacteria</taxon>
        <taxon>Bacillati</taxon>
        <taxon>Cyanobacteriota</taxon>
        <taxon>Cyanophyceae</taxon>
        <taxon>Synechococcales</taxon>
        <taxon>Prochlorococcaceae</taxon>
        <taxon>Cyanobium</taxon>
    </lineage>
</organism>
<dbReference type="Gene3D" id="3.30.70.260">
    <property type="match status" value="1"/>
</dbReference>
<dbReference type="GO" id="GO:0005737">
    <property type="term" value="C:cytoplasm"/>
    <property type="evidence" value="ECO:0007669"/>
    <property type="project" value="TreeGrafter"/>
</dbReference>
<dbReference type="SUPFAM" id="SSF53850">
    <property type="entry name" value="Periplasmic binding protein-like II"/>
    <property type="match status" value="1"/>
</dbReference>
<dbReference type="HOGENOM" id="CLU_035008_0_2_3"/>
<dbReference type="AlphaFoldDB" id="K9P8G0"/>
<dbReference type="EC" id="4.2.1.51" evidence="2 10"/>
<dbReference type="RefSeq" id="WP_015109455.1">
    <property type="nucleotide sequence ID" value="NC_019675.1"/>
</dbReference>
<evidence type="ECO:0000256" key="8">
    <source>
        <dbReference type="ARBA" id="ARBA00047848"/>
    </source>
</evidence>
<name>K9P8G0_CYAGP</name>
<dbReference type="KEGG" id="cgc:Cyagr_1869"/>
<evidence type="ECO:0000256" key="2">
    <source>
        <dbReference type="ARBA" id="ARBA00013147"/>
    </source>
</evidence>
<dbReference type="CDD" id="cd04905">
    <property type="entry name" value="ACT_CM-PDT"/>
    <property type="match status" value="1"/>
</dbReference>
<gene>
    <name evidence="10" type="primary">pheA</name>
    <name evidence="13" type="ordered locus">Cyagr_1869</name>
</gene>
<dbReference type="Proteomes" id="UP000010388">
    <property type="component" value="Chromosome"/>
</dbReference>
<reference evidence="14" key="1">
    <citation type="journal article" date="2013" name="Proc. Natl. Acad. Sci. U.S.A.">
        <title>Improving the coverage of the cyanobacterial phylum using diversity-driven genome sequencing.</title>
        <authorList>
            <person name="Shih P.M."/>
            <person name="Wu D."/>
            <person name="Latifi A."/>
            <person name="Axen S.D."/>
            <person name="Fewer D.P."/>
            <person name="Talla E."/>
            <person name="Calteau A."/>
            <person name="Cai F."/>
            <person name="Tandeau de Marsac N."/>
            <person name="Rippka R."/>
            <person name="Herdman M."/>
            <person name="Sivonen K."/>
            <person name="Coursin T."/>
            <person name="Laurent T."/>
            <person name="Goodwin L."/>
            <person name="Nolan M."/>
            <person name="Davenport K.W."/>
            <person name="Han C.S."/>
            <person name="Rubin E.M."/>
            <person name="Eisen J.A."/>
            <person name="Woyke T."/>
            <person name="Gugger M."/>
            <person name="Kerfeld C.A."/>
        </authorList>
    </citation>
    <scope>NUCLEOTIDE SEQUENCE [LARGE SCALE GENOMIC DNA]</scope>
    <source>
        <strain evidence="14">ATCC 27147 / PCC 6307</strain>
    </source>
</reference>
<dbReference type="InterPro" id="IPR001086">
    <property type="entry name" value="Preph_deHydtase"/>
</dbReference>
<dbReference type="InterPro" id="IPR008242">
    <property type="entry name" value="Chor_mutase/pphenate_deHydtase"/>
</dbReference>
<sequence length="281" mass="29913">MRLAFLGPVGTYGEQAAQRLAALEGLEAVVFVPQQGIRAVIRALADSDCDLAVVPVENSVEGGVTSCLDALWEHPDLAVARALVLPIRHALVGSGPLDAISEVLSHPQALAQCSLWLGEHLPHALQLPTSSTAEAARLVRGSRFRGAIASLEAAAEHGLEVLAHPINDVPGNCTRFLLLRRGERSHRGPHASLAFSLHSNQPGALLESLGCFARQGLNMSRIESRPSKREMGEYIFFVDLELPDGVAPLDGAIADLTPLCEHLALFGAYPLTNLAAEEKAD</sequence>
<dbReference type="UniPathway" id="UPA00121">
    <property type="reaction ID" value="UER00345"/>
</dbReference>
<dbReference type="InterPro" id="IPR045865">
    <property type="entry name" value="ACT-like_dom_sf"/>
</dbReference>
<dbReference type="PROSITE" id="PS51671">
    <property type="entry name" value="ACT"/>
    <property type="match status" value="1"/>
</dbReference>
<comment type="pathway">
    <text evidence="1 10">Amino-acid biosynthesis; L-phenylalanine biosynthesis; phenylpyruvate from prephenate: step 1/1.</text>
</comment>